<comment type="caution">
    <text evidence="2">The sequence shown here is derived from an EMBL/GenBank/DDBJ whole genome shotgun (WGS) entry which is preliminary data.</text>
</comment>
<organism evidence="2 3">
    <name type="scientific">Xenorhabdus santafensis</name>
    <dbReference type="NCBI Taxonomy" id="2582833"/>
    <lineage>
        <taxon>Bacteria</taxon>
        <taxon>Pseudomonadati</taxon>
        <taxon>Pseudomonadota</taxon>
        <taxon>Gammaproteobacteria</taxon>
        <taxon>Enterobacterales</taxon>
        <taxon>Morganellaceae</taxon>
        <taxon>Xenorhabdus</taxon>
    </lineage>
</organism>
<name>A0ABU4SE18_9GAMM</name>
<feature type="compositionally biased region" description="Pro residues" evidence="1">
    <location>
        <begin position="64"/>
        <end position="76"/>
    </location>
</feature>
<dbReference type="Proteomes" id="UP001271890">
    <property type="component" value="Unassembled WGS sequence"/>
</dbReference>
<reference evidence="3" key="1">
    <citation type="journal article" date="2024" name="Toxins">
        <title>Genome Sequence Analysis of Native Xenorhabdus Strains Isolated from Entomopathogenic Nematodes in Argentina.</title>
        <authorList>
            <person name="Palma L."/>
            <person name="Frizzo L."/>
            <person name="Kaiser S."/>
            <person name="Berry C."/>
            <person name="Caballero P."/>
            <person name="Bode H.B."/>
            <person name="Del Valle E.E."/>
        </authorList>
    </citation>
    <scope>NUCLEOTIDE SEQUENCE [LARGE SCALE GENOMIC DNA]</scope>
    <source>
        <strain evidence="3">12</strain>
    </source>
</reference>
<feature type="compositionally biased region" description="Polar residues" evidence="1">
    <location>
        <begin position="90"/>
        <end position="100"/>
    </location>
</feature>
<evidence type="ECO:0008006" key="4">
    <source>
        <dbReference type="Google" id="ProtNLM"/>
    </source>
</evidence>
<sequence length="294" mass="33073">MSKKTKAEQEIMSGTSVSAVVYIWYPCSRYPAGHASIYIDGVPQCPWPIGVLEGITPPLRTAPRPQPPRPEPPNAPLPRRRNEFSPAPSTPEQNFPTSPAVSRHSRAPSPYNVSPYNVGSYNIAEQNAPSTSSQNRPDLVRGTQSKNYISFYSTASNILEGISYVRGTLVDIKEDFEILPHLEYYLIGLDVEKMKTKSKEIYNSNNRTLPTHHSYHFINKNCATMVARILKTGGVERLLNRIQRIGYAKNIYWTPHDIAQLCNELRNNDKAVKIRGLDCPDKLKSPLRTLLGLR</sequence>
<evidence type="ECO:0000313" key="2">
    <source>
        <dbReference type="EMBL" id="MDX7989039.1"/>
    </source>
</evidence>
<dbReference type="RefSeq" id="WP_319931431.1">
    <property type="nucleotide sequence ID" value="NZ_VCDN01000092.1"/>
</dbReference>
<gene>
    <name evidence="2" type="ORF">FE392_17270</name>
</gene>
<accession>A0ABU4SE18</accession>
<evidence type="ECO:0000256" key="1">
    <source>
        <dbReference type="SAM" id="MobiDB-lite"/>
    </source>
</evidence>
<evidence type="ECO:0000313" key="3">
    <source>
        <dbReference type="Proteomes" id="UP001271890"/>
    </source>
</evidence>
<keyword evidence="3" id="KW-1185">Reference proteome</keyword>
<dbReference type="EMBL" id="VCDN01000092">
    <property type="protein sequence ID" value="MDX7989039.1"/>
    <property type="molecule type" value="Genomic_DNA"/>
</dbReference>
<feature type="region of interest" description="Disordered" evidence="1">
    <location>
        <begin position="56"/>
        <end position="109"/>
    </location>
</feature>
<protein>
    <recommendedName>
        <fullName evidence="4">DUF4105 domain-containing protein</fullName>
    </recommendedName>
</protein>
<proteinExistence type="predicted"/>